<dbReference type="SUPFAM" id="SSF81321">
    <property type="entry name" value="Family A G protein-coupled receptor-like"/>
    <property type="match status" value="1"/>
</dbReference>
<protein>
    <recommendedName>
        <fullName evidence="10">G-protein coupled receptors family 1 profile domain-containing protein</fullName>
    </recommendedName>
</protein>
<dbReference type="PANTHER" id="PTHR24229">
    <property type="entry name" value="NEUROPEPTIDES RECEPTOR"/>
    <property type="match status" value="1"/>
</dbReference>
<keyword evidence="6 9" id="KW-0472">Membrane</keyword>
<reference evidence="11" key="1">
    <citation type="submission" date="2021-02" db="EMBL/GenBank/DDBJ databases">
        <authorList>
            <person name="Nowell W R."/>
        </authorList>
    </citation>
    <scope>NUCLEOTIDE SEQUENCE</scope>
</reference>
<dbReference type="AlphaFoldDB" id="A0A8S2SRE4"/>
<dbReference type="GO" id="GO:0005886">
    <property type="term" value="C:plasma membrane"/>
    <property type="evidence" value="ECO:0007669"/>
    <property type="project" value="UniProtKB-SubCell"/>
</dbReference>
<dbReference type="GO" id="GO:0043005">
    <property type="term" value="C:neuron projection"/>
    <property type="evidence" value="ECO:0007669"/>
    <property type="project" value="TreeGrafter"/>
</dbReference>
<keyword evidence="2" id="KW-1003">Cell membrane</keyword>
<dbReference type="PANTHER" id="PTHR24229:SF40">
    <property type="entry name" value="ALLATOSTATIN C RECEPTOR 1-RELATED"/>
    <property type="match status" value="1"/>
</dbReference>
<feature type="transmembrane region" description="Helical" evidence="9">
    <location>
        <begin position="269"/>
        <end position="289"/>
    </location>
</feature>
<feature type="transmembrane region" description="Helical" evidence="9">
    <location>
        <begin position="53"/>
        <end position="74"/>
    </location>
</feature>
<evidence type="ECO:0000256" key="8">
    <source>
        <dbReference type="ARBA" id="ARBA00023224"/>
    </source>
</evidence>
<dbReference type="InterPro" id="IPR000276">
    <property type="entry name" value="GPCR_Rhodpsn"/>
</dbReference>
<evidence type="ECO:0000256" key="4">
    <source>
        <dbReference type="ARBA" id="ARBA00022989"/>
    </source>
</evidence>
<accession>A0A8S2SRE4</accession>
<feature type="transmembrane region" description="Helical" evidence="9">
    <location>
        <begin position="17"/>
        <end position="41"/>
    </location>
</feature>
<dbReference type="InterPro" id="IPR017452">
    <property type="entry name" value="GPCR_Rhodpsn_7TM"/>
</dbReference>
<keyword evidence="7" id="KW-0675">Receptor</keyword>
<feature type="non-terminal residue" evidence="11">
    <location>
        <position position="1"/>
    </location>
</feature>
<name>A0A8S2SRE4_9BILA</name>
<dbReference type="Gene3D" id="1.20.1070.10">
    <property type="entry name" value="Rhodopsin 7-helix transmembrane proteins"/>
    <property type="match status" value="1"/>
</dbReference>
<evidence type="ECO:0000259" key="10">
    <source>
        <dbReference type="PROSITE" id="PS50262"/>
    </source>
</evidence>
<dbReference type="Pfam" id="PF00001">
    <property type="entry name" value="7tm_1"/>
    <property type="match status" value="1"/>
</dbReference>
<keyword evidence="4 9" id="KW-1133">Transmembrane helix</keyword>
<dbReference type="GO" id="GO:0042923">
    <property type="term" value="F:neuropeptide binding"/>
    <property type="evidence" value="ECO:0007669"/>
    <property type="project" value="TreeGrafter"/>
</dbReference>
<dbReference type="GO" id="GO:0007218">
    <property type="term" value="P:neuropeptide signaling pathway"/>
    <property type="evidence" value="ECO:0007669"/>
    <property type="project" value="TreeGrafter"/>
</dbReference>
<keyword evidence="8" id="KW-0807">Transducer</keyword>
<sequence>EQMSFSANTFLAVSRQILVYGGLSVVSFGIFGSVMILLIFSRKPLNENPCSKYIRANAILSLFFLPFYFLPTILTHGLQINVLAFNTSFCKFQSSYAGFTITSIFIINCFIFFDRYVISSRSVRMRSYSSKHIAQTLITIGLCIAFGLIGIPAAIFYENIPLGPNGSYICASRSNRFLLCVAMIYFPILEGILPFILAVVFWLLTRKQVRTVHNKDLVRRLDRQITRMYLFHILINTIASAPFAIINLYRSLPLKTARTQDQENTVQSFRLLGLWLFYVQYCTDFYIYLAVSNEIGKQAVEVLCFWCRQRITSITYNHEMTSLRAGTKTSTQY</sequence>
<evidence type="ECO:0000256" key="6">
    <source>
        <dbReference type="ARBA" id="ARBA00023136"/>
    </source>
</evidence>
<evidence type="ECO:0000256" key="3">
    <source>
        <dbReference type="ARBA" id="ARBA00022692"/>
    </source>
</evidence>
<evidence type="ECO:0000313" key="11">
    <source>
        <dbReference type="EMBL" id="CAF4246508.1"/>
    </source>
</evidence>
<comment type="caution">
    <text evidence="11">The sequence shown here is derived from an EMBL/GenBank/DDBJ whole genome shotgun (WGS) entry which is preliminary data.</text>
</comment>
<dbReference type="Proteomes" id="UP000681720">
    <property type="component" value="Unassembled WGS sequence"/>
</dbReference>
<evidence type="ECO:0000256" key="7">
    <source>
        <dbReference type="ARBA" id="ARBA00023170"/>
    </source>
</evidence>
<evidence type="ECO:0000256" key="5">
    <source>
        <dbReference type="ARBA" id="ARBA00023040"/>
    </source>
</evidence>
<gene>
    <name evidence="11" type="ORF">GIL414_LOCUS23495</name>
</gene>
<evidence type="ECO:0000256" key="2">
    <source>
        <dbReference type="ARBA" id="ARBA00022475"/>
    </source>
</evidence>
<dbReference type="EMBL" id="CAJOBJ010026379">
    <property type="protein sequence ID" value="CAF4246508.1"/>
    <property type="molecule type" value="Genomic_DNA"/>
</dbReference>
<proteinExistence type="predicted"/>
<organism evidence="11 12">
    <name type="scientific">Rotaria magnacalcarata</name>
    <dbReference type="NCBI Taxonomy" id="392030"/>
    <lineage>
        <taxon>Eukaryota</taxon>
        <taxon>Metazoa</taxon>
        <taxon>Spiralia</taxon>
        <taxon>Gnathifera</taxon>
        <taxon>Rotifera</taxon>
        <taxon>Eurotatoria</taxon>
        <taxon>Bdelloidea</taxon>
        <taxon>Philodinida</taxon>
        <taxon>Philodinidae</taxon>
        <taxon>Rotaria</taxon>
    </lineage>
</organism>
<evidence type="ECO:0000256" key="1">
    <source>
        <dbReference type="ARBA" id="ARBA00004651"/>
    </source>
</evidence>
<dbReference type="PROSITE" id="PS50262">
    <property type="entry name" value="G_PROTEIN_RECEP_F1_2"/>
    <property type="match status" value="1"/>
</dbReference>
<evidence type="ECO:0000256" key="9">
    <source>
        <dbReference type="SAM" id="Phobius"/>
    </source>
</evidence>
<feature type="transmembrane region" description="Helical" evidence="9">
    <location>
        <begin position="94"/>
        <end position="113"/>
    </location>
</feature>
<evidence type="ECO:0000313" key="12">
    <source>
        <dbReference type="Proteomes" id="UP000681720"/>
    </source>
</evidence>
<keyword evidence="3 9" id="KW-0812">Transmembrane</keyword>
<comment type="subcellular location">
    <subcellularLocation>
        <location evidence="1">Cell membrane</location>
        <topology evidence="1">Multi-pass membrane protein</topology>
    </subcellularLocation>
</comment>
<dbReference type="GO" id="GO:0004930">
    <property type="term" value="F:G protein-coupled receptor activity"/>
    <property type="evidence" value="ECO:0007669"/>
    <property type="project" value="UniProtKB-KW"/>
</dbReference>
<feature type="transmembrane region" description="Helical" evidence="9">
    <location>
        <begin position="133"/>
        <end position="156"/>
    </location>
</feature>
<feature type="transmembrane region" description="Helical" evidence="9">
    <location>
        <begin position="229"/>
        <end position="249"/>
    </location>
</feature>
<feature type="transmembrane region" description="Helical" evidence="9">
    <location>
        <begin position="176"/>
        <end position="204"/>
    </location>
</feature>
<feature type="domain" description="G-protein coupled receptors family 1 profile" evidence="10">
    <location>
        <begin position="32"/>
        <end position="288"/>
    </location>
</feature>
<keyword evidence="5" id="KW-0297">G-protein coupled receptor</keyword>